<name>A0ABD5NR35_9EURY</name>
<evidence type="ECO:0000313" key="7">
    <source>
        <dbReference type="Proteomes" id="UP001595846"/>
    </source>
</evidence>
<reference evidence="6 7" key="1">
    <citation type="journal article" date="2019" name="Int. J. Syst. Evol. Microbiol.">
        <title>The Global Catalogue of Microorganisms (GCM) 10K type strain sequencing project: providing services to taxonomists for standard genome sequencing and annotation.</title>
        <authorList>
            <consortium name="The Broad Institute Genomics Platform"/>
            <consortium name="The Broad Institute Genome Sequencing Center for Infectious Disease"/>
            <person name="Wu L."/>
            <person name="Ma J."/>
        </authorList>
    </citation>
    <scope>NUCLEOTIDE SEQUENCE [LARGE SCALE GENOMIC DNA]</scope>
    <source>
        <strain evidence="6 7">IBRC-M 10256</strain>
    </source>
</reference>
<dbReference type="InterPro" id="IPR056433">
    <property type="entry name" value="DmsR-like_N"/>
</dbReference>
<dbReference type="Gene3D" id="1.10.10.10">
    <property type="entry name" value="Winged helix-like DNA-binding domain superfamily/Winged helix DNA-binding domain"/>
    <property type="match status" value="1"/>
</dbReference>
<feature type="region of interest" description="Disordered" evidence="3">
    <location>
        <begin position="25"/>
        <end position="79"/>
    </location>
</feature>
<dbReference type="InterPro" id="IPR036388">
    <property type="entry name" value="WH-like_DNA-bd_sf"/>
</dbReference>
<protein>
    <submittedName>
        <fullName evidence="6">Helix-turn-helix domain-containing protein</fullName>
    </submittedName>
</protein>
<dbReference type="GeneID" id="73901932"/>
<dbReference type="Pfam" id="PF04967">
    <property type="entry name" value="HTH_10"/>
    <property type="match status" value="1"/>
</dbReference>
<feature type="compositionally biased region" description="Basic and acidic residues" evidence="3">
    <location>
        <begin position="70"/>
        <end position="79"/>
    </location>
</feature>
<evidence type="ECO:0000256" key="2">
    <source>
        <dbReference type="ARBA" id="ARBA00023163"/>
    </source>
</evidence>
<dbReference type="PANTHER" id="PTHR34236:SF1">
    <property type="entry name" value="DIMETHYL SULFOXIDE REDUCTASE TRANSCRIPTIONAL ACTIVATOR"/>
    <property type="match status" value="1"/>
</dbReference>
<proteinExistence type="predicted"/>
<evidence type="ECO:0000259" key="4">
    <source>
        <dbReference type="Pfam" id="PF04967"/>
    </source>
</evidence>
<dbReference type="Proteomes" id="UP001595846">
    <property type="component" value="Unassembled WGS sequence"/>
</dbReference>
<keyword evidence="1" id="KW-0805">Transcription regulation</keyword>
<keyword evidence="7" id="KW-1185">Reference proteome</keyword>
<dbReference type="Pfam" id="PF24277">
    <property type="entry name" value="DmsR_N"/>
    <property type="match status" value="1"/>
</dbReference>
<dbReference type="RefSeq" id="WP_256532825.1">
    <property type="nucleotide sequence ID" value="NZ_CP101824.1"/>
</dbReference>
<sequence>MTGYQATIVVDDPGGCPVAVAADELDAPVDSISRSSTRDAETVVEEFTVQDPDGSLAGTGEPDTLGNPESDEHTRERGHDVSLQTVAATDSERTYRFERDWSTACVCEVVEHGGNPVSSLRARDGALHVTVNAPDVDDLSETVTSLNAQFGGVRLQELTQSDGSGGSDPVLVDRARLTRRQRQVVETAHEMGYFDYPKGANAGEVAEALHISGSTFAEHLAAAQSKLLGAILDE</sequence>
<dbReference type="InterPro" id="IPR007050">
    <property type="entry name" value="HTH_bacterioopsin"/>
</dbReference>
<gene>
    <name evidence="6" type="ORF">ACFOUR_13005</name>
</gene>
<accession>A0ABD5NR35</accession>
<dbReference type="EMBL" id="JBHSAQ010000011">
    <property type="protein sequence ID" value="MFC3959277.1"/>
    <property type="molecule type" value="Genomic_DNA"/>
</dbReference>
<keyword evidence="2" id="KW-0804">Transcription</keyword>
<evidence type="ECO:0000256" key="3">
    <source>
        <dbReference type="SAM" id="MobiDB-lite"/>
    </source>
</evidence>
<evidence type="ECO:0000313" key="6">
    <source>
        <dbReference type="EMBL" id="MFC3959277.1"/>
    </source>
</evidence>
<dbReference type="AlphaFoldDB" id="A0ABD5NR35"/>
<feature type="domain" description="HTH bat-type" evidence="4">
    <location>
        <begin position="177"/>
        <end position="228"/>
    </location>
</feature>
<feature type="domain" description="DmsR-like N-terminal" evidence="5">
    <location>
        <begin position="2"/>
        <end position="161"/>
    </location>
</feature>
<organism evidence="6 7">
    <name type="scientific">Halovivax cerinus</name>
    <dbReference type="NCBI Taxonomy" id="1487865"/>
    <lineage>
        <taxon>Archaea</taxon>
        <taxon>Methanobacteriati</taxon>
        <taxon>Methanobacteriota</taxon>
        <taxon>Stenosarchaea group</taxon>
        <taxon>Halobacteria</taxon>
        <taxon>Halobacteriales</taxon>
        <taxon>Natrialbaceae</taxon>
        <taxon>Halovivax</taxon>
    </lineage>
</organism>
<dbReference type="PANTHER" id="PTHR34236">
    <property type="entry name" value="DIMETHYL SULFOXIDE REDUCTASE TRANSCRIPTIONAL ACTIVATOR"/>
    <property type="match status" value="1"/>
</dbReference>
<evidence type="ECO:0000259" key="5">
    <source>
        <dbReference type="Pfam" id="PF24277"/>
    </source>
</evidence>
<evidence type="ECO:0000256" key="1">
    <source>
        <dbReference type="ARBA" id="ARBA00023015"/>
    </source>
</evidence>
<comment type="caution">
    <text evidence="6">The sequence shown here is derived from an EMBL/GenBank/DDBJ whole genome shotgun (WGS) entry which is preliminary data.</text>
</comment>